<proteinExistence type="predicted"/>
<feature type="region of interest" description="Disordered" evidence="1">
    <location>
        <begin position="1"/>
        <end position="56"/>
    </location>
</feature>
<evidence type="ECO:0000256" key="1">
    <source>
        <dbReference type="SAM" id="MobiDB-lite"/>
    </source>
</evidence>
<evidence type="ECO:0000313" key="3">
    <source>
        <dbReference type="Proteomes" id="UP000234681"/>
    </source>
</evidence>
<dbReference type="Proteomes" id="UP000234681">
    <property type="component" value="Chromosome 10"/>
</dbReference>
<evidence type="ECO:0000313" key="2">
    <source>
        <dbReference type="EMBL" id="EDM06340.1"/>
    </source>
</evidence>
<reference evidence="2 3" key="1">
    <citation type="submission" date="2005-07" db="EMBL/GenBank/DDBJ databases">
        <authorList>
            <person name="Mural R.J."/>
            <person name="Li P.W."/>
            <person name="Adams M.D."/>
            <person name="Amanatides P.G."/>
            <person name="Baden-Tillson H."/>
            <person name="Barnstead M."/>
            <person name="Chin S.H."/>
            <person name="Dew I."/>
            <person name="Evans C.A."/>
            <person name="Ferriera S."/>
            <person name="Flanigan M."/>
            <person name="Fosler C."/>
            <person name="Glodek A."/>
            <person name="Gu Z."/>
            <person name="Holt R.A."/>
            <person name="Jennings D."/>
            <person name="Kraft C.L."/>
            <person name="Lu F."/>
            <person name="Nguyen T."/>
            <person name="Nusskern D.R."/>
            <person name="Pfannkoch C.M."/>
            <person name="Sitter C."/>
            <person name="Sutton G.G."/>
            <person name="Venter J.C."/>
            <person name="Wang Z."/>
            <person name="Woodage T."/>
            <person name="Zheng X.H."/>
            <person name="Zhong F."/>
        </authorList>
    </citation>
    <scope>NUCLEOTIDE SEQUENCE [LARGE SCALE GENOMIC DNA]</scope>
    <source>
        <strain>BN</strain>
        <strain evidence="3">Sprague-Dawley</strain>
    </source>
</reference>
<protein>
    <submittedName>
        <fullName evidence="2">RCG34470</fullName>
    </submittedName>
</protein>
<name>A6HJY5_RAT</name>
<organism evidence="2 3">
    <name type="scientific">Rattus norvegicus</name>
    <name type="common">Rat</name>
    <dbReference type="NCBI Taxonomy" id="10116"/>
    <lineage>
        <taxon>Eukaryota</taxon>
        <taxon>Metazoa</taxon>
        <taxon>Chordata</taxon>
        <taxon>Craniata</taxon>
        <taxon>Vertebrata</taxon>
        <taxon>Euteleostomi</taxon>
        <taxon>Mammalia</taxon>
        <taxon>Eutheria</taxon>
        <taxon>Euarchontoglires</taxon>
        <taxon>Glires</taxon>
        <taxon>Rodentia</taxon>
        <taxon>Myomorpha</taxon>
        <taxon>Muroidea</taxon>
        <taxon>Muridae</taxon>
        <taxon>Murinae</taxon>
        <taxon>Rattus</taxon>
    </lineage>
</organism>
<dbReference type="AlphaFoldDB" id="A6HJY5"/>
<gene>
    <name evidence="2" type="ORF">rCG_34470</name>
</gene>
<dbReference type="EMBL" id="CH473948">
    <property type="protein sequence ID" value="EDM06340.1"/>
    <property type="molecule type" value="Genomic_DNA"/>
</dbReference>
<sequence>MFRNSLKMLLTGGKSSRKNRSSDGGSEEPPDRRQSSVDSRQSRSGPGGISTESDCAFEPDYAVPALPVSEGMQHIRIMEGVSRSLPSSPLLTHQSISVRLQPVKKLTGKEFT</sequence>
<accession>A6HJY5</accession>